<dbReference type="InterPro" id="IPR050358">
    <property type="entry name" value="RSE1/DDB1/CFT1"/>
</dbReference>
<dbReference type="EMBL" id="CM000881">
    <property type="protein sequence ID" value="PNT72272.1"/>
    <property type="molecule type" value="Genomic_DNA"/>
</dbReference>
<evidence type="ECO:0000256" key="4">
    <source>
        <dbReference type="ARBA" id="ARBA00007453"/>
    </source>
</evidence>
<keyword evidence="10" id="KW-0539">Nucleus</keyword>
<dbReference type="RefSeq" id="XP_003569272.1">
    <property type="nucleotide sequence ID" value="XM_003569224.3"/>
</dbReference>
<dbReference type="Gene3D" id="2.130.10.10">
    <property type="entry name" value="YVTN repeat-like/Quinoprotein amine dehydrogenase"/>
    <property type="match status" value="3"/>
</dbReference>
<dbReference type="Pfam" id="PF10433">
    <property type="entry name" value="Beta-prop_RSE1_1st"/>
    <property type="match status" value="1"/>
</dbReference>
<comment type="subcellular location">
    <subcellularLocation>
        <location evidence="2">Cytoplasm</location>
    </subcellularLocation>
    <subcellularLocation>
        <location evidence="1">Nucleus</location>
    </subcellularLocation>
</comment>
<dbReference type="InterPro" id="IPR015943">
    <property type="entry name" value="WD40/YVTN_repeat-like_dom_sf"/>
</dbReference>
<evidence type="ECO:0000259" key="11">
    <source>
        <dbReference type="Pfam" id="PF03178"/>
    </source>
</evidence>
<dbReference type="EnsemblPlants" id="PNT72272">
    <property type="protein sequence ID" value="PNT72272"/>
    <property type="gene ID" value="BRADI_2g42050v3"/>
</dbReference>
<dbReference type="AlphaFoldDB" id="I1HNX7"/>
<evidence type="ECO:0000259" key="13">
    <source>
        <dbReference type="Pfam" id="PF23726"/>
    </source>
</evidence>
<evidence type="ECO:0000256" key="5">
    <source>
        <dbReference type="ARBA" id="ARBA00014577"/>
    </source>
</evidence>
<evidence type="ECO:0000256" key="7">
    <source>
        <dbReference type="ARBA" id="ARBA00022763"/>
    </source>
</evidence>
<keyword evidence="9" id="KW-0234">DNA repair</keyword>
<dbReference type="GeneID" id="100826348"/>
<feature type="domain" description="RSE1/DDB1/CPSF1 C-terminal" evidence="11">
    <location>
        <begin position="741"/>
        <end position="1042"/>
    </location>
</feature>
<evidence type="ECO:0000256" key="8">
    <source>
        <dbReference type="ARBA" id="ARBA00023125"/>
    </source>
</evidence>
<dbReference type="STRING" id="15368.I1HNX7"/>
<proteinExistence type="inferred from homology"/>
<accession>I1HNX7</accession>
<dbReference type="OrthoDB" id="433457at2759"/>
<name>I1HNX7_BRADI</name>
<evidence type="ECO:0000256" key="9">
    <source>
        <dbReference type="ARBA" id="ARBA00023204"/>
    </source>
</evidence>
<dbReference type="Gene3D" id="1.10.150.910">
    <property type="match status" value="1"/>
</dbReference>
<evidence type="ECO:0000256" key="1">
    <source>
        <dbReference type="ARBA" id="ARBA00004123"/>
    </source>
</evidence>
<dbReference type="InterPro" id="IPR004871">
    <property type="entry name" value="RSE1/DDB1/CPSF1_C"/>
</dbReference>
<dbReference type="InterPro" id="IPR018846">
    <property type="entry name" value="Beta-prop_RSE1/DDB1/CPSF1_1st"/>
</dbReference>
<dbReference type="FunFam" id="2.130.10.10:FF:000073">
    <property type="entry name" value="DNA damage-binding protein 1"/>
    <property type="match status" value="1"/>
</dbReference>
<keyword evidence="7" id="KW-0227">DNA damage</keyword>
<keyword evidence="16" id="KW-1185">Reference proteome</keyword>
<organism evidence="14">
    <name type="scientific">Brachypodium distachyon</name>
    <name type="common">Purple false brome</name>
    <name type="synonym">Trachynia distachya</name>
    <dbReference type="NCBI Taxonomy" id="15368"/>
    <lineage>
        <taxon>Eukaryota</taxon>
        <taxon>Viridiplantae</taxon>
        <taxon>Streptophyta</taxon>
        <taxon>Embryophyta</taxon>
        <taxon>Tracheophyta</taxon>
        <taxon>Spermatophyta</taxon>
        <taxon>Magnoliopsida</taxon>
        <taxon>Liliopsida</taxon>
        <taxon>Poales</taxon>
        <taxon>Poaceae</taxon>
        <taxon>BOP clade</taxon>
        <taxon>Pooideae</taxon>
        <taxon>Stipodae</taxon>
        <taxon>Brachypodieae</taxon>
        <taxon>Brachypodium</taxon>
    </lineage>
</organism>
<comment type="similarity">
    <text evidence="4">Belongs to the DDB1 family.</text>
</comment>
<evidence type="ECO:0000259" key="12">
    <source>
        <dbReference type="Pfam" id="PF10433"/>
    </source>
</evidence>
<dbReference type="GO" id="GO:0005737">
    <property type="term" value="C:cytoplasm"/>
    <property type="evidence" value="ECO:0007669"/>
    <property type="project" value="UniProtKB-SubCell"/>
</dbReference>
<dbReference type="KEGG" id="bdi:100826348"/>
<dbReference type="GO" id="GO:0005634">
    <property type="term" value="C:nucleus"/>
    <property type="evidence" value="ECO:0000318"/>
    <property type="project" value="GO_Central"/>
</dbReference>
<evidence type="ECO:0000313" key="14">
    <source>
        <dbReference type="EMBL" id="PNT72272.1"/>
    </source>
</evidence>
<dbReference type="Proteomes" id="UP000008810">
    <property type="component" value="Chromosome 2"/>
</dbReference>
<feature type="domain" description="RSE1/DDB1/CPSF1 first beta-propeller" evidence="12">
    <location>
        <begin position="15"/>
        <end position="341"/>
    </location>
</feature>
<dbReference type="SUPFAM" id="SSF50978">
    <property type="entry name" value="WD40 repeat-like"/>
    <property type="match status" value="2"/>
</dbReference>
<evidence type="ECO:0000313" key="15">
    <source>
        <dbReference type="EnsemblPlants" id="PNT72272"/>
    </source>
</evidence>
<evidence type="ECO:0000256" key="6">
    <source>
        <dbReference type="ARBA" id="ARBA00022490"/>
    </source>
</evidence>
<dbReference type="InterPro" id="IPR058543">
    <property type="entry name" value="Beta-prop_RSE1/DDB1/CPSF1_2nd"/>
</dbReference>
<dbReference type="FunFam" id="1.10.150.910:FF:000003">
    <property type="entry name" value="DNA damage-binding protein 1a"/>
    <property type="match status" value="1"/>
</dbReference>
<dbReference type="GO" id="GO:0003677">
    <property type="term" value="F:DNA binding"/>
    <property type="evidence" value="ECO:0007669"/>
    <property type="project" value="UniProtKB-KW"/>
</dbReference>
<evidence type="ECO:0000313" key="16">
    <source>
        <dbReference type="Proteomes" id="UP000008810"/>
    </source>
</evidence>
<dbReference type="Pfam" id="PF23726">
    <property type="entry name" value="Beta-prop_RSE1_2nd"/>
    <property type="match status" value="1"/>
</dbReference>
<evidence type="ECO:0000256" key="10">
    <source>
        <dbReference type="ARBA" id="ARBA00023242"/>
    </source>
</evidence>
<sequence>MRAWNYVVTAHKPTAVSHSCVGNFTAPHHLNLIVAKCNRMEIYLLTPQGLQLMVDVPLYGTIATLELFRSRSETQDFLFISMERYRCIVLHWDGRNSELITRSGGDVSDFIGRPTDNGQIGVIDPQNRLIGLSLYDGLFKVIPFDNKGNLKEALNIRLQEFLVLDIKFLYGCARPTVVVLHQDNKDSRHVKTYEVALEDKDFVEGSWSQSNLDNSAHLLIPVPLGGVIIIGEHTIVYCSATTFKALSIKQSIIRAVGRVDPDGSRYLYGDNTGALHLIVITHEWGRVTDLKTHYMGETSIASTISYLDSGLVYIGSRFGDSQLIKLNIQADASASFVEILEQFMNTGPIVDFCVVDTERRGQGQVITCSGAYKDGSIRAVRNGVVITDQASVELRGMKGLWSMKSSLNDPYDTFLVVTFINETHFLAMNMENELEEVDIKGFDSETQTLACGSAIHNQLIQVTSRSVRLVSSVSLELLDQWFAPARFSVNVAAANANQVLLATGNCHLVYLEITSSKIVPVKHIQLEHEISCLDINPIGENPQYSSLAAVGMWTDISVRIFSLPGLKLIRKEHLGEVVPRSVLLCTIEAVSYLFCGLGDGHLFSFVLNSSTCELSDRRRVSLGAQPISLHIFSSQNRTHVFAASDRPAVIYSSDQKLLYSYANLKEVNHVCPFNTAVFPESIVLAKESELSIGEINDIRQLHIRTIPLKEQARRICHQEQSQTLALCSFKPKFIHAESGKHFVRLLDYQTFWVLSTHTLDEFECGCSIVSCSFSDDDNFYYCVGTAYILPYEIEPTKGRILIFLVEERKLRLVAERETKGAVYSLNALTGKLLAAVNQKIIVYKWVRRDNRHQLQSECSYRGCVLALHTQTHGHFIVVGDMVRSVSLLRYKYEEGLIEVVTRDFNTKWITAVAMLDDDIYIGADNCCNLFTLHSGRPGVVGEYHLGDLVNRMHHGSLVMHHTDSEIGQIPTVIFGTISGAIGVIASFPYDQYVFLEKLQSVLVKFIKSVGNLSHVEWRSFYNVSRTAEARNFVDGDLIESFLSLSPSKMEEVSQVMGLRADELCKIVEELRKLH</sequence>
<dbReference type="OMA" id="NIWEIHQ"/>
<reference evidence="15" key="3">
    <citation type="submission" date="2018-08" db="UniProtKB">
        <authorList>
            <consortium name="EnsemblPlants"/>
        </authorList>
    </citation>
    <scope>IDENTIFICATION</scope>
    <source>
        <strain evidence="15">cv. Bd21</strain>
    </source>
</reference>
<protein>
    <recommendedName>
        <fullName evidence="5">DNA damage-binding protein 1</fullName>
    </recommendedName>
</protein>
<keyword evidence="6" id="KW-0963">Cytoplasm</keyword>
<dbReference type="Gramene" id="PNT72272">
    <property type="protein sequence ID" value="PNT72272"/>
    <property type="gene ID" value="BRADI_2g42050v3"/>
</dbReference>
<evidence type="ECO:0000256" key="2">
    <source>
        <dbReference type="ARBA" id="ARBA00004496"/>
    </source>
</evidence>
<gene>
    <name evidence="15" type="primary">LOC100826348</name>
    <name evidence="14" type="ORF">BRADI_2g42050v3</name>
</gene>
<evidence type="ECO:0000256" key="3">
    <source>
        <dbReference type="ARBA" id="ARBA00004906"/>
    </source>
</evidence>
<reference evidence="14 15" key="1">
    <citation type="journal article" date="2010" name="Nature">
        <title>Genome sequencing and analysis of the model grass Brachypodium distachyon.</title>
        <authorList>
            <consortium name="International Brachypodium Initiative"/>
        </authorList>
    </citation>
    <scope>NUCLEOTIDE SEQUENCE [LARGE SCALE GENOMIC DNA]</scope>
    <source>
        <strain evidence="14 15">Bd21</strain>
    </source>
</reference>
<feature type="domain" description="RSE1/DDB1/CPSF1 second beta-propeller" evidence="13">
    <location>
        <begin position="387"/>
        <end position="695"/>
    </location>
</feature>
<dbReference type="GO" id="GO:0006281">
    <property type="term" value="P:DNA repair"/>
    <property type="evidence" value="ECO:0007669"/>
    <property type="project" value="UniProtKB-KW"/>
</dbReference>
<dbReference type="PANTHER" id="PTHR10644">
    <property type="entry name" value="DNA REPAIR/RNA PROCESSING CPSF FAMILY"/>
    <property type="match status" value="1"/>
</dbReference>
<keyword evidence="8" id="KW-0238">DNA-binding</keyword>
<comment type="pathway">
    <text evidence="3">Protein modification; protein ubiquitination.</text>
</comment>
<reference evidence="14" key="2">
    <citation type="submission" date="2017-06" db="EMBL/GenBank/DDBJ databases">
        <title>WGS assembly of Brachypodium distachyon.</title>
        <authorList>
            <consortium name="The International Brachypodium Initiative"/>
            <person name="Lucas S."/>
            <person name="Harmon-Smith M."/>
            <person name="Lail K."/>
            <person name="Tice H."/>
            <person name="Grimwood J."/>
            <person name="Bruce D."/>
            <person name="Barry K."/>
            <person name="Shu S."/>
            <person name="Lindquist E."/>
            <person name="Wang M."/>
            <person name="Pitluck S."/>
            <person name="Vogel J.P."/>
            <person name="Garvin D.F."/>
            <person name="Mockler T.C."/>
            <person name="Schmutz J."/>
            <person name="Rokhsar D."/>
            <person name="Bevan M.W."/>
        </authorList>
    </citation>
    <scope>NUCLEOTIDE SEQUENCE</scope>
    <source>
        <strain evidence="14">Bd21</strain>
    </source>
</reference>
<dbReference type="InterPro" id="IPR036322">
    <property type="entry name" value="WD40_repeat_dom_sf"/>
</dbReference>
<dbReference type="eggNOG" id="KOG1897">
    <property type="taxonomic scope" value="Eukaryota"/>
</dbReference>
<dbReference type="Pfam" id="PF03178">
    <property type="entry name" value="CPSF_A"/>
    <property type="match status" value="1"/>
</dbReference>
<dbReference type="HOGENOM" id="CLU_002893_0_1_1"/>
<dbReference type="FunFam" id="2.130.10.10:FF:000182">
    <property type="entry name" value="DNA damage-binding protein 1a"/>
    <property type="match status" value="1"/>
</dbReference>